<dbReference type="EMBL" id="CP089984">
    <property type="protein sequence ID" value="WXB15781.1"/>
    <property type="molecule type" value="Genomic_DNA"/>
</dbReference>
<organism evidence="2 3">
    <name type="scientific">Pendulispora albinea</name>
    <dbReference type="NCBI Taxonomy" id="2741071"/>
    <lineage>
        <taxon>Bacteria</taxon>
        <taxon>Pseudomonadati</taxon>
        <taxon>Myxococcota</taxon>
        <taxon>Myxococcia</taxon>
        <taxon>Myxococcales</taxon>
        <taxon>Sorangiineae</taxon>
        <taxon>Pendulisporaceae</taxon>
        <taxon>Pendulispora</taxon>
    </lineage>
</organism>
<evidence type="ECO:0000259" key="1">
    <source>
        <dbReference type="PROSITE" id="PS50404"/>
    </source>
</evidence>
<evidence type="ECO:0000313" key="3">
    <source>
        <dbReference type="Proteomes" id="UP001370348"/>
    </source>
</evidence>
<dbReference type="PANTHER" id="PTHR45288:SF2">
    <property type="entry name" value="THIOREDOXIN FAMILY PROTEIN"/>
    <property type="match status" value="1"/>
</dbReference>
<dbReference type="SFLD" id="SFLDS00019">
    <property type="entry name" value="Glutathione_Transferase_(cytos"/>
    <property type="match status" value="1"/>
</dbReference>
<dbReference type="Gene3D" id="3.40.30.10">
    <property type="entry name" value="Glutaredoxin"/>
    <property type="match status" value="2"/>
</dbReference>
<protein>
    <submittedName>
        <fullName evidence="2">Glutathione S-transferase N-terminal domain-containing protein</fullName>
    </submittedName>
</protein>
<dbReference type="SFLD" id="SFLDG01181">
    <property type="entry name" value="SUF2"/>
    <property type="match status" value="1"/>
</dbReference>
<keyword evidence="3" id="KW-1185">Reference proteome</keyword>
<dbReference type="SFLD" id="SFLDG01202">
    <property type="entry name" value="SUF2.2"/>
    <property type="match status" value="1"/>
</dbReference>
<dbReference type="PANTHER" id="PTHR45288">
    <property type="entry name" value="THIOREDOXIN FAMILY PROTEIN"/>
    <property type="match status" value="1"/>
</dbReference>
<reference evidence="2 3" key="1">
    <citation type="submission" date="2021-12" db="EMBL/GenBank/DDBJ databases">
        <title>Discovery of the Pendulisporaceae a myxobacterial family with distinct sporulation behavior and unique specialized metabolism.</title>
        <authorList>
            <person name="Garcia R."/>
            <person name="Popoff A."/>
            <person name="Bader C.D."/>
            <person name="Loehr J."/>
            <person name="Walesch S."/>
            <person name="Walt C."/>
            <person name="Boldt J."/>
            <person name="Bunk B."/>
            <person name="Haeckl F.J.F.P.J."/>
            <person name="Gunesch A.P."/>
            <person name="Birkelbach J."/>
            <person name="Nuebel U."/>
            <person name="Pietschmann T."/>
            <person name="Bach T."/>
            <person name="Mueller R."/>
        </authorList>
    </citation>
    <scope>NUCLEOTIDE SEQUENCE [LARGE SCALE GENOMIC DNA]</scope>
    <source>
        <strain evidence="2 3">MSr11954</strain>
    </source>
</reference>
<dbReference type="RefSeq" id="WP_394825415.1">
    <property type="nucleotide sequence ID" value="NZ_CP089984.1"/>
</dbReference>
<dbReference type="PROSITE" id="PS50404">
    <property type="entry name" value="GST_NTER"/>
    <property type="match status" value="1"/>
</dbReference>
<dbReference type="Pfam" id="PF13417">
    <property type="entry name" value="GST_N_3"/>
    <property type="match status" value="2"/>
</dbReference>
<dbReference type="InterPro" id="IPR040079">
    <property type="entry name" value="Glutathione_S-Trfase"/>
</dbReference>
<accession>A0ABZ2M1A3</accession>
<evidence type="ECO:0000313" key="2">
    <source>
        <dbReference type="EMBL" id="WXB15781.1"/>
    </source>
</evidence>
<dbReference type="SUPFAM" id="SSF52833">
    <property type="entry name" value="Thioredoxin-like"/>
    <property type="match status" value="2"/>
</dbReference>
<feature type="domain" description="GST N-terminal" evidence="1">
    <location>
        <begin position="156"/>
        <end position="256"/>
    </location>
</feature>
<gene>
    <name evidence="2" type="ORF">LZC94_00615</name>
</gene>
<dbReference type="InterPro" id="IPR036249">
    <property type="entry name" value="Thioredoxin-like_sf"/>
</dbReference>
<name>A0ABZ2M1A3_9BACT</name>
<dbReference type="InterPro" id="IPR004045">
    <property type="entry name" value="Glutathione_S-Trfase_N"/>
</dbReference>
<proteinExistence type="predicted"/>
<sequence length="256" mass="28894">MPNAFLHQVEVARSLLASSITLGRGVLAVAPGRQPARLFRLYDFEACLYCRNVREALTALHLDAEIFPCPKGGTRFRSEALRIGGKMLFPLLVDPNNDTVMYESADIVAYLFRTYGDRDVPLSYRATPVQPAFGALASGVRGLRGVRARPSREPREQLHLWSFEGSPYSRLVRERLSELEIPYVLHNLGKERWGEIGPPHFRIEGGPYVPEAGGKREAFFQAHGRVQVPYLEDPNTDTKMFESARIIEYLERTYAA</sequence>
<dbReference type="Proteomes" id="UP001370348">
    <property type="component" value="Chromosome"/>
</dbReference>